<feature type="domain" description="Ferrous iron transporter FeoA-like" evidence="2">
    <location>
        <begin position="7"/>
        <end position="79"/>
    </location>
</feature>
<keyword evidence="1" id="KW-0408">Iron</keyword>
<organism evidence="3 4">
    <name type="scientific">Agathobaculum faecis</name>
    <dbReference type="NCBI Taxonomy" id="2763013"/>
    <lineage>
        <taxon>Bacteria</taxon>
        <taxon>Bacillati</taxon>
        <taxon>Bacillota</taxon>
        <taxon>Clostridia</taxon>
        <taxon>Eubacteriales</taxon>
        <taxon>Butyricicoccaceae</taxon>
        <taxon>Agathobaculum</taxon>
    </lineage>
</organism>
<dbReference type="InterPro" id="IPR052713">
    <property type="entry name" value="FeoA"/>
</dbReference>
<name>A0A923RVY1_9FIRM</name>
<dbReference type="Gene3D" id="2.30.30.90">
    <property type="match status" value="1"/>
</dbReference>
<dbReference type="Pfam" id="PF04023">
    <property type="entry name" value="FeoA"/>
    <property type="match status" value="1"/>
</dbReference>
<dbReference type="Proteomes" id="UP000606499">
    <property type="component" value="Unassembled WGS sequence"/>
</dbReference>
<evidence type="ECO:0000313" key="4">
    <source>
        <dbReference type="Proteomes" id="UP000606499"/>
    </source>
</evidence>
<dbReference type="InterPro" id="IPR038157">
    <property type="entry name" value="FeoA_core_dom"/>
</dbReference>
<dbReference type="InterPro" id="IPR008988">
    <property type="entry name" value="Transcriptional_repressor_C"/>
</dbReference>
<dbReference type="SUPFAM" id="SSF50037">
    <property type="entry name" value="C-terminal domain of transcriptional repressors"/>
    <property type="match status" value="1"/>
</dbReference>
<dbReference type="EMBL" id="JACOPL010000006">
    <property type="protein sequence ID" value="MBC5725398.1"/>
    <property type="molecule type" value="Genomic_DNA"/>
</dbReference>
<reference evidence="3" key="1">
    <citation type="submission" date="2020-08" db="EMBL/GenBank/DDBJ databases">
        <title>Genome public.</title>
        <authorList>
            <person name="Liu C."/>
            <person name="Sun Q."/>
        </authorList>
    </citation>
    <scope>NUCLEOTIDE SEQUENCE</scope>
    <source>
        <strain evidence="3">NSJ-28</strain>
    </source>
</reference>
<dbReference type="SMART" id="SM00899">
    <property type="entry name" value="FeoA"/>
    <property type="match status" value="1"/>
</dbReference>
<evidence type="ECO:0000313" key="3">
    <source>
        <dbReference type="EMBL" id="MBC5725398.1"/>
    </source>
</evidence>
<dbReference type="AlphaFoldDB" id="A0A923RVY1"/>
<dbReference type="PANTHER" id="PTHR42954:SF2">
    <property type="entry name" value="FE(2+) TRANSPORT PROTEIN A"/>
    <property type="match status" value="1"/>
</dbReference>
<dbReference type="InterPro" id="IPR007167">
    <property type="entry name" value="Fe-transptr_FeoA-like"/>
</dbReference>
<accession>A0A923RVY1</accession>
<evidence type="ECO:0000259" key="2">
    <source>
        <dbReference type="SMART" id="SM00899"/>
    </source>
</evidence>
<gene>
    <name evidence="3" type="ORF">H8S45_07990</name>
</gene>
<dbReference type="GO" id="GO:0046914">
    <property type="term" value="F:transition metal ion binding"/>
    <property type="evidence" value="ECO:0007669"/>
    <property type="project" value="InterPro"/>
</dbReference>
<keyword evidence="4" id="KW-1185">Reference proteome</keyword>
<protein>
    <submittedName>
        <fullName evidence="3">Ferrous iron transport protein A</fullName>
    </submittedName>
</protein>
<comment type="caution">
    <text evidence="3">The sequence shown here is derived from an EMBL/GenBank/DDBJ whole genome shotgun (WGS) entry which is preliminary data.</text>
</comment>
<sequence>MNHETFFPLPDLPEGMGARVRTLHLSGGMRRRLQDLGLVDGTRVTCIQRAAAGDPTAYLIRGAVIALRKSDAAQIEVGVVP</sequence>
<dbReference type="RefSeq" id="WP_107631696.1">
    <property type="nucleotide sequence ID" value="NZ_JACOPL010000006.1"/>
</dbReference>
<evidence type="ECO:0000256" key="1">
    <source>
        <dbReference type="ARBA" id="ARBA00023004"/>
    </source>
</evidence>
<dbReference type="PANTHER" id="PTHR42954">
    <property type="entry name" value="FE(2+) TRANSPORT PROTEIN A"/>
    <property type="match status" value="1"/>
</dbReference>
<proteinExistence type="predicted"/>